<dbReference type="InterPro" id="IPR036390">
    <property type="entry name" value="WH_DNA-bd_sf"/>
</dbReference>
<dbReference type="Gene3D" id="1.10.10.10">
    <property type="entry name" value="Winged helix-like DNA-binding domain superfamily/Winged helix DNA-binding domain"/>
    <property type="match status" value="1"/>
</dbReference>
<dbReference type="InterPro" id="IPR000835">
    <property type="entry name" value="HTH_MarR-typ"/>
</dbReference>
<protein>
    <submittedName>
        <fullName evidence="4">MarR family transcriptional regulator</fullName>
    </submittedName>
</protein>
<keyword evidence="1" id="KW-0175">Coiled coil</keyword>
<dbReference type="PANTHER" id="PTHR33164">
    <property type="entry name" value="TRANSCRIPTIONAL REGULATOR, MARR FAMILY"/>
    <property type="match status" value="1"/>
</dbReference>
<accession>A0A5C8HLN6</accession>
<dbReference type="SUPFAM" id="SSF46785">
    <property type="entry name" value="Winged helix' DNA-binding domain"/>
    <property type="match status" value="1"/>
</dbReference>
<evidence type="ECO:0000256" key="1">
    <source>
        <dbReference type="SAM" id="Coils"/>
    </source>
</evidence>
<dbReference type="PROSITE" id="PS50995">
    <property type="entry name" value="HTH_MARR_2"/>
    <property type="match status" value="1"/>
</dbReference>
<dbReference type="GO" id="GO:0006950">
    <property type="term" value="P:response to stress"/>
    <property type="evidence" value="ECO:0007669"/>
    <property type="project" value="TreeGrafter"/>
</dbReference>
<feature type="domain" description="HTH marR-type" evidence="3">
    <location>
        <begin position="38"/>
        <end position="174"/>
    </location>
</feature>
<dbReference type="OrthoDB" id="162531at2"/>
<feature type="region of interest" description="Disordered" evidence="2">
    <location>
        <begin position="1"/>
        <end position="20"/>
    </location>
</feature>
<dbReference type="PRINTS" id="PR00598">
    <property type="entry name" value="HTHMARR"/>
</dbReference>
<evidence type="ECO:0000256" key="2">
    <source>
        <dbReference type="SAM" id="MobiDB-lite"/>
    </source>
</evidence>
<proteinExistence type="predicted"/>
<dbReference type="PANTHER" id="PTHR33164:SF43">
    <property type="entry name" value="HTH-TYPE TRANSCRIPTIONAL REPRESSOR YETL"/>
    <property type="match status" value="1"/>
</dbReference>
<dbReference type="GO" id="GO:0003700">
    <property type="term" value="F:DNA-binding transcription factor activity"/>
    <property type="evidence" value="ECO:0007669"/>
    <property type="project" value="InterPro"/>
</dbReference>
<organism evidence="4 5">
    <name type="scientific">Microbacterium mitrae</name>
    <dbReference type="NCBI Taxonomy" id="664640"/>
    <lineage>
        <taxon>Bacteria</taxon>
        <taxon>Bacillati</taxon>
        <taxon>Actinomycetota</taxon>
        <taxon>Actinomycetes</taxon>
        <taxon>Micrococcales</taxon>
        <taxon>Microbacteriaceae</taxon>
        <taxon>Microbacterium</taxon>
    </lineage>
</organism>
<dbReference type="EMBL" id="VRSW01000003">
    <property type="protein sequence ID" value="TXK04184.1"/>
    <property type="molecule type" value="Genomic_DNA"/>
</dbReference>
<dbReference type="AlphaFoldDB" id="A0A5C8HLN6"/>
<name>A0A5C8HLN6_9MICO</name>
<feature type="coiled-coil region" evidence="1">
    <location>
        <begin position="41"/>
        <end position="68"/>
    </location>
</feature>
<keyword evidence="5" id="KW-1185">Reference proteome</keyword>
<sequence length="179" mass="19343">MTEREGVSGDGIYRLDASDPEGRLVDRSGMSADDVAQVSEVMQALGALRAAEQRISDASRRYMKLNETDMRALHFLAACLHTDTVATPGAIAAHLGISTASTTKLLDRLETGGHVTRAAHPTDRRALAIAITPETHEAAMQSVGRQHAKRVPSVMRLSPAERETVIEFLRNMAADLDTP</sequence>
<dbReference type="InterPro" id="IPR039422">
    <property type="entry name" value="MarR/SlyA-like"/>
</dbReference>
<evidence type="ECO:0000259" key="3">
    <source>
        <dbReference type="PROSITE" id="PS50995"/>
    </source>
</evidence>
<dbReference type="InterPro" id="IPR036388">
    <property type="entry name" value="WH-like_DNA-bd_sf"/>
</dbReference>
<evidence type="ECO:0000313" key="5">
    <source>
        <dbReference type="Proteomes" id="UP000321196"/>
    </source>
</evidence>
<dbReference type="RefSeq" id="WP_147826240.1">
    <property type="nucleotide sequence ID" value="NZ_BAAARG010000003.1"/>
</dbReference>
<dbReference type="Pfam" id="PF12802">
    <property type="entry name" value="MarR_2"/>
    <property type="match status" value="1"/>
</dbReference>
<evidence type="ECO:0000313" key="4">
    <source>
        <dbReference type="EMBL" id="TXK04184.1"/>
    </source>
</evidence>
<comment type="caution">
    <text evidence="4">The sequence shown here is derived from an EMBL/GenBank/DDBJ whole genome shotgun (WGS) entry which is preliminary data.</text>
</comment>
<reference evidence="4 5" key="1">
    <citation type="submission" date="2019-08" db="EMBL/GenBank/DDBJ databases">
        <authorList>
            <person name="Dong K."/>
        </authorList>
    </citation>
    <scope>NUCLEOTIDE SEQUENCE [LARGE SCALE GENOMIC DNA]</scope>
    <source>
        <strain evidence="4 5">M4-8</strain>
    </source>
</reference>
<dbReference type="Proteomes" id="UP000321196">
    <property type="component" value="Unassembled WGS sequence"/>
</dbReference>
<gene>
    <name evidence="4" type="ORF">FVP60_10565</name>
</gene>
<dbReference type="SMART" id="SM00347">
    <property type="entry name" value="HTH_MARR"/>
    <property type="match status" value="1"/>
</dbReference>